<dbReference type="EMBL" id="CP009516">
    <property type="protein sequence ID" value="AKB78519.1"/>
    <property type="molecule type" value="Genomic_DNA"/>
</dbReference>
<evidence type="ECO:0000259" key="5">
    <source>
        <dbReference type="Pfam" id="PF01385"/>
    </source>
</evidence>
<dbReference type="GeneID" id="24831269"/>
<reference evidence="6 7" key="1">
    <citation type="submission" date="2014-07" db="EMBL/GenBank/DDBJ databases">
        <title>Methanogenic archaea and the global carbon cycle.</title>
        <authorList>
            <person name="Henriksen J.R."/>
            <person name="Luke J."/>
            <person name="Reinhart S."/>
            <person name="Benedict M.N."/>
            <person name="Youngblut N.D."/>
            <person name="Metcalf M.E."/>
            <person name="Whitaker R.J."/>
            <person name="Metcalf W.W."/>
        </authorList>
    </citation>
    <scope>NUCLEOTIDE SEQUENCE [LARGE SCALE GENOMIC DNA]</scope>
    <source>
        <strain evidence="6 7">HB-1</strain>
    </source>
</reference>
<dbReference type="InterPro" id="IPR010095">
    <property type="entry name" value="Cas12f1-like_TNB"/>
</dbReference>
<dbReference type="PATRIC" id="fig|1434110.4.peg.2586"/>
<keyword evidence="2" id="KW-0815">Transposition</keyword>
<name>A0A0E3SA41_9EURY</name>
<keyword evidence="4" id="KW-0233">DNA recombination</keyword>
<evidence type="ECO:0000313" key="6">
    <source>
        <dbReference type="EMBL" id="AKB78519.1"/>
    </source>
</evidence>
<dbReference type="NCBIfam" id="NF040570">
    <property type="entry name" value="guided_TnpB"/>
    <property type="match status" value="1"/>
</dbReference>
<dbReference type="Pfam" id="PF01385">
    <property type="entry name" value="OrfB_IS605"/>
    <property type="match status" value="1"/>
</dbReference>
<evidence type="ECO:0000256" key="4">
    <source>
        <dbReference type="ARBA" id="ARBA00023172"/>
    </source>
</evidence>
<proteinExistence type="inferred from homology"/>
<protein>
    <submittedName>
        <fullName evidence="6">Mobile element protein</fullName>
    </submittedName>
</protein>
<dbReference type="GO" id="GO:0032196">
    <property type="term" value="P:transposition"/>
    <property type="evidence" value="ECO:0007669"/>
    <property type="project" value="UniProtKB-KW"/>
</dbReference>
<dbReference type="NCBIfam" id="TIGR01766">
    <property type="entry name" value="IS200/IS605 family accessory protein TnpB-like domain"/>
    <property type="match status" value="1"/>
</dbReference>
<dbReference type="InterPro" id="IPR001959">
    <property type="entry name" value="Transposase"/>
</dbReference>
<dbReference type="GO" id="GO:0006310">
    <property type="term" value="P:DNA recombination"/>
    <property type="evidence" value="ECO:0007669"/>
    <property type="project" value="UniProtKB-KW"/>
</dbReference>
<evidence type="ECO:0000313" key="7">
    <source>
        <dbReference type="Proteomes" id="UP000033101"/>
    </source>
</evidence>
<accession>A0A0E3SA41</accession>
<dbReference type="HOGENOM" id="CLU_032903_3_2_2"/>
<evidence type="ECO:0000256" key="2">
    <source>
        <dbReference type="ARBA" id="ARBA00022578"/>
    </source>
</evidence>
<keyword evidence="7" id="KW-1185">Reference proteome</keyword>
<dbReference type="GO" id="GO:0003677">
    <property type="term" value="F:DNA binding"/>
    <property type="evidence" value="ECO:0007669"/>
    <property type="project" value="UniProtKB-KW"/>
</dbReference>
<evidence type="ECO:0000256" key="1">
    <source>
        <dbReference type="ARBA" id="ARBA00008761"/>
    </source>
</evidence>
<dbReference type="KEGG" id="mhor:MSHOH_2036"/>
<dbReference type="STRING" id="1434110.MSHOH_2036"/>
<keyword evidence="3" id="KW-0238">DNA-binding</keyword>
<dbReference type="Proteomes" id="UP000033101">
    <property type="component" value="Chromosome"/>
</dbReference>
<evidence type="ECO:0000256" key="3">
    <source>
        <dbReference type="ARBA" id="ARBA00023125"/>
    </source>
</evidence>
<dbReference type="RefSeq" id="WP_239451339.1">
    <property type="nucleotide sequence ID" value="NZ_CP009516.1"/>
</dbReference>
<sequence length="311" mass="35865">MESTKTIQLKIIDVDNDLVETMQKYSEGMNYVSEVVFQNGKVIPARKLQGIVYGYLREKLGLKSQVSCNIPRQVAGSYKTLSDQIKCKKSEWQKLVYTPSSMTLSYKRDYTITEDSVSITTFSSGRKTYKIQNYDYALQYFKEPWKFAASKVVKHYNGDYYFHLTVSQEIEEPAIEKASTFMGVDVGINYLAVASTTDKKCKFFAGGEIKNKRNIYSKMRARLQSKGTLSAKRVLKRLAGKEQRFMKDVNHCISKAIVKFAVHEKVSVIGLEDLTDIRENTNGKLRKKQRYLHNSWAFRQLQSFVDYKAKQ</sequence>
<comment type="similarity">
    <text evidence="1">In the C-terminal section; belongs to the transposase 35 family.</text>
</comment>
<organism evidence="6 7">
    <name type="scientific">Methanosarcina horonobensis HB-1 = JCM 15518</name>
    <dbReference type="NCBI Taxonomy" id="1434110"/>
    <lineage>
        <taxon>Archaea</taxon>
        <taxon>Methanobacteriati</taxon>
        <taxon>Methanobacteriota</taxon>
        <taxon>Stenosarchaea group</taxon>
        <taxon>Methanomicrobia</taxon>
        <taxon>Methanosarcinales</taxon>
        <taxon>Methanosarcinaceae</taxon>
        <taxon>Methanosarcina</taxon>
    </lineage>
</organism>
<dbReference type="AlphaFoldDB" id="A0A0E3SA41"/>
<gene>
    <name evidence="6" type="ORF">MSHOH_2036</name>
</gene>
<feature type="domain" description="Probable transposase IS891/IS1136/IS1341" evidence="5">
    <location>
        <begin position="171"/>
        <end position="277"/>
    </location>
</feature>